<dbReference type="PRINTS" id="PR00778">
    <property type="entry name" value="HTHARSR"/>
</dbReference>
<dbReference type="InterPro" id="IPR036390">
    <property type="entry name" value="WH_DNA-bd_sf"/>
</dbReference>
<feature type="domain" description="HTH arsR-type" evidence="1">
    <location>
        <begin position="1"/>
        <end position="96"/>
    </location>
</feature>
<dbReference type="PANTHER" id="PTHR38600">
    <property type="entry name" value="TRANSCRIPTIONAL REGULATORY PROTEIN"/>
    <property type="match status" value="1"/>
</dbReference>
<gene>
    <name evidence="2" type="ORF">GCM10009097_09440</name>
</gene>
<accession>A0ABN1BEA0</accession>
<dbReference type="Proteomes" id="UP001501706">
    <property type="component" value="Unassembled WGS sequence"/>
</dbReference>
<sequence>MSKVREHELARVFAALGDATRLALVAHLLAGGALSATALAEGRDISRQAIVKHLQVLEAADLVVRERHGREVLYALDPRRVDEARAFLDAISAGWDRAIGRLRKLVESP</sequence>
<proteinExistence type="predicted"/>
<dbReference type="SMART" id="SM00418">
    <property type="entry name" value="HTH_ARSR"/>
    <property type="match status" value="1"/>
</dbReference>
<evidence type="ECO:0000313" key="2">
    <source>
        <dbReference type="EMBL" id="GAA0495506.1"/>
    </source>
</evidence>
<protein>
    <submittedName>
        <fullName evidence="2">Metalloregulator ArsR/SmtB family transcription factor</fullName>
    </submittedName>
</protein>
<dbReference type="RefSeq" id="WP_087841321.1">
    <property type="nucleotide sequence ID" value="NZ_BAAAEN010000002.1"/>
</dbReference>
<comment type="caution">
    <text evidence="2">The sequence shown here is derived from an EMBL/GenBank/DDBJ whole genome shotgun (WGS) entry which is preliminary data.</text>
</comment>
<dbReference type="InterPro" id="IPR011991">
    <property type="entry name" value="ArsR-like_HTH"/>
</dbReference>
<dbReference type="PANTHER" id="PTHR38600:SF2">
    <property type="entry name" value="SLL0088 PROTEIN"/>
    <property type="match status" value="1"/>
</dbReference>
<dbReference type="NCBIfam" id="NF033788">
    <property type="entry name" value="HTH_metalloreg"/>
    <property type="match status" value="1"/>
</dbReference>
<name>A0ABN1BEA0_9BURK</name>
<dbReference type="Pfam" id="PF12840">
    <property type="entry name" value="HTH_20"/>
    <property type="match status" value="1"/>
</dbReference>
<keyword evidence="3" id="KW-1185">Reference proteome</keyword>
<reference evidence="2 3" key="1">
    <citation type="journal article" date="2019" name="Int. J. Syst. Evol. Microbiol.">
        <title>The Global Catalogue of Microorganisms (GCM) 10K type strain sequencing project: providing services to taxonomists for standard genome sequencing and annotation.</title>
        <authorList>
            <consortium name="The Broad Institute Genomics Platform"/>
            <consortium name="The Broad Institute Genome Sequencing Center for Infectious Disease"/>
            <person name="Wu L."/>
            <person name="Ma J."/>
        </authorList>
    </citation>
    <scope>NUCLEOTIDE SEQUENCE [LARGE SCALE GENOMIC DNA]</scope>
    <source>
        <strain evidence="2 3">JCM 14330</strain>
    </source>
</reference>
<dbReference type="InterPro" id="IPR036388">
    <property type="entry name" value="WH-like_DNA-bd_sf"/>
</dbReference>
<dbReference type="EMBL" id="BAAAEN010000002">
    <property type="protein sequence ID" value="GAA0495506.1"/>
    <property type="molecule type" value="Genomic_DNA"/>
</dbReference>
<dbReference type="InterPro" id="IPR001845">
    <property type="entry name" value="HTH_ArsR_DNA-bd_dom"/>
</dbReference>
<dbReference type="PROSITE" id="PS50987">
    <property type="entry name" value="HTH_ARSR_2"/>
    <property type="match status" value="1"/>
</dbReference>
<dbReference type="CDD" id="cd00090">
    <property type="entry name" value="HTH_ARSR"/>
    <property type="match status" value="1"/>
</dbReference>
<dbReference type="SUPFAM" id="SSF46785">
    <property type="entry name" value="Winged helix' DNA-binding domain"/>
    <property type="match status" value="1"/>
</dbReference>
<evidence type="ECO:0000313" key="3">
    <source>
        <dbReference type="Proteomes" id="UP001501706"/>
    </source>
</evidence>
<organism evidence="2 3">
    <name type="scientific">Pigmentiphaga daeguensis</name>
    <dbReference type="NCBI Taxonomy" id="414049"/>
    <lineage>
        <taxon>Bacteria</taxon>
        <taxon>Pseudomonadati</taxon>
        <taxon>Pseudomonadota</taxon>
        <taxon>Betaproteobacteria</taxon>
        <taxon>Burkholderiales</taxon>
        <taxon>Alcaligenaceae</taxon>
        <taxon>Pigmentiphaga</taxon>
    </lineage>
</organism>
<dbReference type="Gene3D" id="1.10.10.10">
    <property type="entry name" value="Winged helix-like DNA-binding domain superfamily/Winged helix DNA-binding domain"/>
    <property type="match status" value="1"/>
</dbReference>
<evidence type="ECO:0000259" key="1">
    <source>
        <dbReference type="PROSITE" id="PS50987"/>
    </source>
</evidence>